<keyword evidence="4" id="KW-0575">Peroxidase</keyword>
<dbReference type="InterPro" id="IPR016813">
    <property type="entry name" value="NADH_Ub_cplx-1_21kDa"/>
</dbReference>
<evidence type="ECO:0000256" key="6">
    <source>
        <dbReference type="ARBA" id="ARBA00023002"/>
    </source>
</evidence>
<dbReference type="Gene3D" id="3.40.30.10">
    <property type="entry name" value="Glutaredoxin"/>
    <property type="match status" value="1"/>
</dbReference>
<evidence type="ECO:0000313" key="16">
    <source>
        <dbReference type="EMBL" id="KAF6229553.1"/>
    </source>
</evidence>
<comment type="similarity">
    <text evidence="11">Belongs to the peroxiredoxin family. BCP/PrxQ subfamily.</text>
</comment>
<evidence type="ECO:0000256" key="10">
    <source>
        <dbReference type="ARBA" id="ARBA00032824"/>
    </source>
</evidence>
<feature type="region of interest" description="Disordered" evidence="14">
    <location>
        <begin position="1"/>
        <end position="46"/>
    </location>
</feature>
<reference evidence="16 17" key="1">
    <citation type="journal article" date="2020" name="Genomics">
        <title>Complete, high-quality genomes from long-read metagenomic sequencing of two wolf lichen thalli reveals enigmatic genome architecture.</title>
        <authorList>
            <person name="McKenzie S.K."/>
            <person name="Walston R.F."/>
            <person name="Allen J.L."/>
        </authorList>
    </citation>
    <scope>NUCLEOTIDE SEQUENCE [LARGE SCALE GENOMIC DNA]</scope>
    <source>
        <strain evidence="16">WasteWater2</strain>
    </source>
</reference>
<dbReference type="GO" id="GO:0005634">
    <property type="term" value="C:nucleus"/>
    <property type="evidence" value="ECO:0007669"/>
    <property type="project" value="UniProtKB-SubCell"/>
</dbReference>
<comment type="subunit">
    <text evidence="2">Monomer.</text>
</comment>
<feature type="region of interest" description="Disordered" evidence="14">
    <location>
        <begin position="320"/>
        <end position="340"/>
    </location>
</feature>
<dbReference type="CDD" id="cd03017">
    <property type="entry name" value="PRX_BCP"/>
    <property type="match status" value="1"/>
</dbReference>
<dbReference type="Pfam" id="PF00578">
    <property type="entry name" value="AhpC-TSA"/>
    <property type="match status" value="1"/>
</dbReference>
<evidence type="ECO:0000256" key="7">
    <source>
        <dbReference type="ARBA" id="ARBA00023157"/>
    </source>
</evidence>
<evidence type="ECO:0000256" key="14">
    <source>
        <dbReference type="SAM" id="MobiDB-lite"/>
    </source>
</evidence>
<dbReference type="RefSeq" id="XP_037159745.1">
    <property type="nucleotide sequence ID" value="XM_037313288.1"/>
</dbReference>
<evidence type="ECO:0000256" key="9">
    <source>
        <dbReference type="ARBA" id="ARBA00023284"/>
    </source>
</evidence>
<dbReference type="InterPro" id="IPR013766">
    <property type="entry name" value="Thioredoxin_domain"/>
</dbReference>
<dbReference type="InterPro" id="IPR000866">
    <property type="entry name" value="AhpC/TSA"/>
</dbReference>
<evidence type="ECO:0000256" key="5">
    <source>
        <dbReference type="ARBA" id="ARBA00022862"/>
    </source>
</evidence>
<feature type="compositionally biased region" description="Polar residues" evidence="14">
    <location>
        <begin position="223"/>
        <end position="233"/>
    </location>
</feature>
<dbReference type="EMBL" id="JACCJC010000071">
    <property type="protein sequence ID" value="KAF6229553.1"/>
    <property type="molecule type" value="Genomic_DNA"/>
</dbReference>
<organism evidence="16 17">
    <name type="scientific">Letharia columbiana</name>
    <dbReference type="NCBI Taxonomy" id="112416"/>
    <lineage>
        <taxon>Eukaryota</taxon>
        <taxon>Fungi</taxon>
        <taxon>Dikarya</taxon>
        <taxon>Ascomycota</taxon>
        <taxon>Pezizomycotina</taxon>
        <taxon>Lecanoromycetes</taxon>
        <taxon>OSLEUM clade</taxon>
        <taxon>Lecanoromycetidae</taxon>
        <taxon>Lecanorales</taxon>
        <taxon>Lecanorineae</taxon>
        <taxon>Parmeliaceae</taxon>
        <taxon>Letharia</taxon>
    </lineage>
</organism>
<dbReference type="GO" id="GO:0008379">
    <property type="term" value="F:thioredoxin peroxidase activity"/>
    <property type="evidence" value="ECO:0007669"/>
    <property type="project" value="UniProtKB-ARBA"/>
</dbReference>
<evidence type="ECO:0000256" key="2">
    <source>
        <dbReference type="ARBA" id="ARBA00011245"/>
    </source>
</evidence>
<dbReference type="SUPFAM" id="SSF52833">
    <property type="entry name" value="Thioredoxin-like"/>
    <property type="match status" value="1"/>
</dbReference>
<dbReference type="OrthoDB" id="2093493at2759"/>
<evidence type="ECO:0000313" key="17">
    <source>
        <dbReference type="Proteomes" id="UP000578531"/>
    </source>
</evidence>
<gene>
    <name evidence="16" type="ORF">HO173_011408</name>
</gene>
<evidence type="ECO:0000256" key="13">
    <source>
        <dbReference type="ARBA" id="ARBA00077538"/>
    </source>
</evidence>
<dbReference type="AlphaFoldDB" id="A0A8H6FJ76"/>
<evidence type="ECO:0000256" key="3">
    <source>
        <dbReference type="ARBA" id="ARBA00013017"/>
    </source>
</evidence>
<keyword evidence="5" id="KW-0049">Antioxidant</keyword>
<dbReference type="PROSITE" id="PS51352">
    <property type="entry name" value="THIOREDOXIN_2"/>
    <property type="match status" value="1"/>
</dbReference>
<name>A0A8H6FJ76_9LECA</name>
<evidence type="ECO:0000259" key="15">
    <source>
        <dbReference type="PROSITE" id="PS51352"/>
    </source>
</evidence>
<feature type="compositionally biased region" description="Basic and acidic residues" evidence="14">
    <location>
        <begin position="210"/>
        <end position="222"/>
    </location>
</feature>
<feature type="domain" description="Thioredoxin" evidence="15">
    <location>
        <begin position="43"/>
        <end position="201"/>
    </location>
</feature>
<evidence type="ECO:0000256" key="11">
    <source>
        <dbReference type="ARBA" id="ARBA00038489"/>
    </source>
</evidence>
<evidence type="ECO:0000256" key="1">
    <source>
        <dbReference type="ARBA" id="ARBA00004123"/>
    </source>
</evidence>
<keyword evidence="6" id="KW-0560">Oxidoreductase</keyword>
<comment type="caution">
    <text evidence="16">The sequence shown here is derived from an EMBL/GenBank/DDBJ whole genome shotgun (WGS) entry which is preliminary data.</text>
</comment>
<dbReference type="GeneID" id="59293050"/>
<sequence>MVELRKRKAPPDPAPSRPPMKKANSVKSTTSSKKGDSSANGSAATGRKVAVGDTITIDGFGGEVENNDGEKVTLKKLVDESKSGVVLFTYPKASTPGCTTQACLFRDEFTPLTATGYSIYGLSTDSPKSNTTFKTKQNLPYVLLCDPTATLIGAIGMKKSPSGTTRGVFVVNKDGKVKAVSLGGPAATVDVVREIVGGEEVGDRVEKVAEGEKVEKEIEEGRTSAQEVGQPQTADGDEVQAEVAAEVADSAQNLDGGLVDVNAVVKAFFFASMATNAGAGAARQLQSARTATAVWKKYTVQSHGVWERIRRALAIDPERSTGIPLNPQYRNPPPGANPPEAYDDPVTVPAGDIAENAYYKRDIRRNYPRLSVVKQADVVGLLSVGSKANPKEDVLQIGDAGAKQMVQVKQEGEQRGLSAFFEKDKNVTAGIFGPDGLPPFPSGMSRASPVGGRKYVMNADREQGYPEEYPCRTFV</sequence>
<accession>A0A8H6FJ76</accession>
<dbReference type="PANTHER" id="PTHR37325">
    <property type="entry name" value="OXIDOREDUCTASE 21 KDA SUBUNIT, PUTATIVE (AFU_ORTHOLOGUE AFUA_4G05910)-RELATED"/>
    <property type="match status" value="1"/>
</dbReference>
<comment type="subcellular location">
    <subcellularLocation>
        <location evidence="1">Nucleus</location>
    </subcellularLocation>
</comment>
<evidence type="ECO:0000256" key="4">
    <source>
        <dbReference type="ARBA" id="ARBA00022559"/>
    </source>
</evidence>
<dbReference type="InterPro" id="IPR036249">
    <property type="entry name" value="Thioredoxin-like_sf"/>
</dbReference>
<comment type="catalytic activity">
    <reaction evidence="12">
        <text>a hydroperoxide + [thioredoxin]-dithiol = an alcohol + [thioredoxin]-disulfide + H2O</text>
        <dbReference type="Rhea" id="RHEA:62620"/>
        <dbReference type="Rhea" id="RHEA-COMP:10698"/>
        <dbReference type="Rhea" id="RHEA-COMP:10700"/>
        <dbReference type="ChEBI" id="CHEBI:15377"/>
        <dbReference type="ChEBI" id="CHEBI:29950"/>
        <dbReference type="ChEBI" id="CHEBI:30879"/>
        <dbReference type="ChEBI" id="CHEBI:35924"/>
        <dbReference type="ChEBI" id="CHEBI:50058"/>
        <dbReference type="EC" id="1.11.1.24"/>
    </reaction>
</comment>
<keyword evidence="17" id="KW-1185">Reference proteome</keyword>
<dbReference type="Proteomes" id="UP000578531">
    <property type="component" value="Unassembled WGS sequence"/>
</dbReference>
<dbReference type="PANTHER" id="PTHR37325:SF1">
    <property type="entry name" value="OXIDOREDUCTASE 21 KDA SUBUNIT, PUTATIVE (AFU_ORTHOLOGUE AFUA_4G05910)-RELATED"/>
    <property type="match status" value="1"/>
</dbReference>
<evidence type="ECO:0000256" key="8">
    <source>
        <dbReference type="ARBA" id="ARBA00023242"/>
    </source>
</evidence>
<keyword evidence="9" id="KW-0676">Redox-active center</keyword>
<protein>
    <recommendedName>
        <fullName evidence="3">thioredoxin-dependent peroxiredoxin</fullName>
        <ecNumber evidence="3">1.11.1.24</ecNumber>
    </recommendedName>
    <alternativeName>
        <fullName evidence="13">Nuclear thiol peroxidase</fullName>
    </alternativeName>
    <alternativeName>
        <fullName evidence="10">Thioredoxin peroxidase</fullName>
    </alternativeName>
</protein>
<dbReference type="FunFam" id="3.40.30.10:FF:000157">
    <property type="entry name" value="DOT5p Nuclear thiol peroxidase"/>
    <property type="match status" value="1"/>
</dbReference>
<dbReference type="CDD" id="cd22849">
    <property type="entry name" value="NuzM"/>
    <property type="match status" value="1"/>
</dbReference>
<dbReference type="GO" id="GO:0034599">
    <property type="term" value="P:cellular response to oxidative stress"/>
    <property type="evidence" value="ECO:0007669"/>
    <property type="project" value="UniProtKB-ARBA"/>
</dbReference>
<keyword evidence="7" id="KW-1015">Disulfide bond</keyword>
<proteinExistence type="inferred from homology"/>
<keyword evidence="8" id="KW-0539">Nucleus</keyword>
<feature type="compositionally biased region" description="Low complexity" evidence="14">
    <location>
        <begin position="21"/>
        <end position="32"/>
    </location>
</feature>
<dbReference type="EC" id="1.11.1.24" evidence="3"/>
<feature type="region of interest" description="Disordered" evidence="14">
    <location>
        <begin position="210"/>
        <end position="234"/>
    </location>
</feature>
<evidence type="ECO:0000256" key="12">
    <source>
        <dbReference type="ARBA" id="ARBA00049091"/>
    </source>
</evidence>